<dbReference type="EMBL" id="MN739304">
    <property type="protein sequence ID" value="QHS97783.1"/>
    <property type="molecule type" value="Genomic_DNA"/>
</dbReference>
<evidence type="ECO:0000313" key="1">
    <source>
        <dbReference type="EMBL" id="QHS97783.1"/>
    </source>
</evidence>
<protein>
    <submittedName>
        <fullName evidence="1">Uncharacterized protein</fullName>
    </submittedName>
</protein>
<sequence>MHGTVYPHELSPGKTKEQIRDSRVVRDPAWKRDICRFTPTYRLCSPHDIKTTRLFFGPKETLQCCSWLCSIMPRIHSIIAAYVSGLMKSGWKPRHLGKCLLFSLQVLVRKEGIYSI</sequence>
<accession>A0A6C0C2K2</accession>
<organism evidence="1">
    <name type="scientific">viral metagenome</name>
    <dbReference type="NCBI Taxonomy" id="1070528"/>
    <lineage>
        <taxon>unclassified sequences</taxon>
        <taxon>metagenomes</taxon>
        <taxon>organismal metagenomes</taxon>
    </lineage>
</organism>
<reference evidence="1" key="1">
    <citation type="journal article" date="2020" name="Nature">
        <title>Giant virus diversity and host interactions through global metagenomics.</title>
        <authorList>
            <person name="Schulz F."/>
            <person name="Roux S."/>
            <person name="Paez-Espino D."/>
            <person name="Jungbluth S."/>
            <person name="Walsh D.A."/>
            <person name="Denef V.J."/>
            <person name="McMahon K.D."/>
            <person name="Konstantinidis K.T."/>
            <person name="Eloe-Fadrosh E.A."/>
            <person name="Kyrpides N.C."/>
            <person name="Woyke T."/>
        </authorList>
    </citation>
    <scope>NUCLEOTIDE SEQUENCE</scope>
    <source>
        <strain evidence="1">GVMAG-M-3300020182-33</strain>
    </source>
</reference>
<proteinExistence type="predicted"/>
<name>A0A6C0C2K2_9ZZZZ</name>
<dbReference type="AlphaFoldDB" id="A0A6C0C2K2"/>